<dbReference type="EMBL" id="NHOQ01000513">
    <property type="protein sequence ID" value="PWA29886.1"/>
    <property type="molecule type" value="Genomic_DNA"/>
</dbReference>
<gene>
    <name evidence="4" type="ORF">CCH79_00020822</name>
</gene>
<keyword evidence="1" id="KW-0808">Transferase</keyword>
<feature type="domain" description="HECT" evidence="3">
    <location>
        <begin position="268"/>
        <end position="429"/>
    </location>
</feature>
<dbReference type="Proteomes" id="UP000250572">
    <property type="component" value="Unassembled WGS sequence"/>
</dbReference>
<reference evidence="4 5" key="1">
    <citation type="journal article" date="2018" name="G3 (Bethesda)">
        <title>A High-Quality Reference Genome for the Invasive Mosquitofish Gambusia affinis Using a Chicago Library.</title>
        <authorList>
            <person name="Hoffberg S.L."/>
            <person name="Troendle N.J."/>
            <person name="Glenn T.C."/>
            <person name="Mahmud O."/>
            <person name="Louha S."/>
            <person name="Chalopin D."/>
            <person name="Bennetzen J.L."/>
            <person name="Mauricio R."/>
        </authorList>
    </citation>
    <scope>NUCLEOTIDE SEQUENCE [LARGE SCALE GENOMIC DNA]</scope>
    <source>
        <strain evidence="4">NE01/NJP1002.9</strain>
        <tissue evidence="4">Muscle</tissue>
    </source>
</reference>
<evidence type="ECO:0000256" key="1">
    <source>
        <dbReference type="ARBA" id="ARBA00022679"/>
    </source>
</evidence>
<dbReference type="STRING" id="33528.ENSGAFP00000007889"/>
<dbReference type="SUPFAM" id="SSF56204">
    <property type="entry name" value="Hect, E3 ligase catalytic domain"/>
    <property type="match status" value="1"/>
</dbReference>
<accession>A0A315W1P2</accession>
<dbReference type="InterPro" id="IPR000569">
    <property type="entry name" value="HECT_dom"/>
</dbReference>
<evidence type="ECO:0000259" key="3">
    <source>
        <dbReference type="Pfam" id="PF00632"/>
    </source>
</evidence>
<protein>
    <recommendedName>
        <fullName evidence="3">HECT domain-containing protein</fullName>
    </recommendedName>
</protein>
<dbReference type="Gene3D" id="3.30.2410.10">
    <property type="entry name" value="Hect, E3 ligase catalytic domain"/>
    <property type="match status" value="1"/>
</dbReference>
<comment type="caution">
    <text evidence="4">The sequence shown here is derived from an EMBL/GenBank/DDBJ whole genome shotgun (WGS) entry which is preliminary data.</text>
</comment>
<keyword evidence="5" id="KW-1185">Reference proteome</keyword>
<sequence>MKAGLGRKTAHIDESITHNELGETLKVLFPKLGTITGGWLLYKSADWYTISDASKAISRCADHFLQIHAMENPLLLKMDLRDSPAEKDMALISFYKRPNVQWACPLNCRLEGNSIVTRLFEGEPGHWVPSASHFLVESDMFLVAGRMIGHSFLHGGPRLSGLSPAVIHVLLGGSPETATITLEDCPDLDIRETISTVCPPIHKNRILCVLHYPSSFLLFSPLSSLRCLLQLEGESRLSDTQMERVQSLAYSWDLPCPSENNRKWLFEKLLLHAVLGRIARQIKQLRRGLKETPIWSLVTRRPDAVPLLFPREEASLCPEVVLQHITWPEMDAESDEDDDCSKETRCRISGYLKQFIANATPPELKELMKFWTGWENLPSSLSVEIVHGNYPTAATCYETLKLPCHYKNYKSFSEDFLACISSTQSGFGLI</sequence>
<dbReference type="Pfam" id="PF00632">
    <property type="entry name" value="HECT"/>
    <property type="match status" value="1"/>
</dbReference>
<proteinExistence type="predicted"/>
<evidence type="ECO:0000313" key="4">
    <source>
        <dbReference type="EMBL" id="PWA29886.1"/>
    </source>
</evidence>
<evidence type="ECO:0000313" key="5">
    <source>
        <dbReference type="Proteomes" id="UP000250572"/>
    </source>
</evidence>
<dbReference type="GO" id="GO:0004842">
    <property type="term" value="F:ubiquitin-protein transferase activity"/>
    <property type="evidence" value="ECO:0007669"/>
    <property type="project" value="InterPro"/>
</dbReference>
<keyword evidence="2" id="KW-0833">Ubl conjugation pathway</keyword>
<name>A0A315W1P2_GAMAF</name>
<evidence type="ECO:0000256" key="2">
    <source>
        <dbReference type="ARBA" id="ARBA00022786"/>
    </source>
</evidence>
<organism evidence="4 5">
    <name type="scientific">Gambusia affinis</name>
    <name type="common">Western mosquitofish</name>
    <name type="synonym">Heterandria affinis</name>
    <dbReference type="NCBI Taxonomy" id="33528"/>
    <lineage>
        <taxon>Eukaryota</taxon>
        <taxon>Metazoa</taxon>
        <taxon>Chordata</taxon>
        <taxon>Craniata</taxon>
        <taxon>Vertebrata</taxon>
        <taxon>Euteleostomi</taxon>
        <taxon>Actinopterygii</taxon>
        <taxon>Neopterygii</taxon>
        <taxon>Teleostei</taxon>
        <taxon>Neoteleostei</taxon>
        <taxon>Acanthomorphata</taxon>
        <taxon>Ovalentaria</taxon>
        <taxon>Atherinomorphae</taxon>
        <taxon>Cyprinodontiformes</taxon>
        <taxon>Poeciliidae</taxon>
        <taxon>Poeciliinae</taxon>
        <taxon>Gambusia</taxon>
    </lineage>
</organism>
<dbReference type="InterPro" id="IPR035983">
    <property type="entry name" value="Hect_E3_ubiquitin_ligase"/>
</dbReference>
<dbReference type="AlphaFoldDB" id="A0A315W1P2"/>